<protein>
    <submittedName>
        <fullName evidence="3">Uncharacterized protein</fullName>
    </submittedName>
</protein>
<evidence type="ECO:0000313" key="4">
    <source>
        <dbReference type="Proteomes" id="UP000799438"/>
    </source>
</evidence>
<keyword evidence="2" id="KW-0812">Transmembrane</keyword>
<name>A0A6A6B964_9PEZI</name>
<dbReference type="RefSeq" id="XP_033395821.1">
    <property type="nucleotide sequence ID" value="XM_033542231.1"/>
</dbReference>
<feature type="transmembrane region" description="Helical" evidence="2">
    <location>
        <begin position="107"/>
        <end position="129"/>
    </location>
</feature>
<feature type="transmembrane region" description="Helical" evidence="2">
    <location>
        <begin position="667"/>
        <end position="692"/>
    </location>
</feature>
<keyword evidence="2" id="KW-0472">Membrane</keyword>
<dbReference type="Proteomes" id="UP000799438">
    <property type="component" value="Unassembled WGS sequence"/>
</dbReference>
<feature type="transmembrane region" description="Helical" evidence="2">
    <location>
        <begin position="225"/>
        <end position="244"/>
    </location>
</feature>
<evidence type="ECO:0000256" key="2">
    <source>
        <dbReference type="SAM" id="Phobius"/>
    </source>
</evidence>
<gene>
    <name evidence="3" type="ORF">K452DRAFT_299507</name>
</gene>
<evidence type="ECO:0000313" key="3">
    <source>
        <dbReference type="EMBL" id="KAF2140108.1"/>
    </source>
</evidence>
<sequence length="766" mass="84125">MVLNQPFTGFSDPPSPVDEETHIPDADGDTVVEAQQQQPGNASGYSRVNNGDDASIFTTFTVQPPPSLGRRSIFSEHLHEDDEVYDPKNKEPKDEPSRPLRYNWRPFFLLLFYIPVLVIPWVLTCILAYHPLNASSYYIQAGGLSPDQVSSVSSTIIAIRVLNSVASVATIPVIGAVLAQAAVVYTQKRKSDQSLTLRQTLALADRGWGDIGVLWDALRGDRGRAGAASLFLWFAALLIVIGAVQQPLQQLLVRFDDTLVLTSQDNSTSNHISGYDPEPSDLEKMPQGLGVSEVAASLGTASDQEIFSQIWPEYTGADNATAVKSADSQTFRWYSHDNQTAGLNRTYFVSALPNGTTTGVLRQHAMRFNSSVKCEHVSGIPSPCSGSRPFEASLSMPGVLNISLCAPGAYGESPWNLSRNRQDITEHLYLDVYVPCSKDIIQNRNQAANFTLRCTSNTTRGYFELGNYRNNYTHGPLLETWPTPENMSKNYNDKLRGTLGDRPTELDHGRYNRTGWDVDSLPDPFGTRNLNMSGPLMTSALAMFGNQSFFHLAANHTNATSIRTKTEICKYYSLPLARLLPQWHDDFQHFCGDADSEKQPRGALAQLVNGWVFNFNDTDGAEQAFEAGMFFATKALLTQTVDATRAWGAREIQSAPGAMVIKPNVSLAVIIVISIIIFLQICGLAYAVWYIYQVRTWTVTLNGTAMARVGAGMDKSEMPPMGMLMRKDLDTLNDVDGLVGVVERRADSGGDPPLKLGAPGVISKKT</sequence>
<feature type="region of interest" description="Disordered" evidence="1">
    <location>
        <begin position="1"/>
        <end position="27"/>
    </location>
</feature>
<feature type="transmembrane region" description="Helical" evidence="2">
    <location>
        <begin position="161"/>
        <end position="185"/>
    </location>
</feature>
<keyword evidence="4" id="KW-1185">Reference proteome</keyword>
<keyword evidence="2" id="KW-1133">Transmembrane helix</keyword>
<dbReference type="EMBL" id="ML995490">
    <property type="protein sequence ID" value="KAF2140108.1"/>
    <property type="molecule type" value="Genomic_DNA"/>
</dbReference>
<reference evidence="3" key="1">
    <citation type="journal article" date="2020" name="Stud. Mycol.">
        <title>101 Dothideomycetes genomes: a test case for predicting lifestyles and emergence of pathogens.</title>
        <authorList>
            <person name="Haridas S."/>
            <person name="Albert R."/>
            <person name="Binder M."/>
            <person name="Bloem J."/>
            <person name="Labutti K."/>
            <person name="Salamov A."/>
            <person name="Andreopoulos B."/>
            <person name="Baker S."/>
            <person name="Barry K."/>
            <person name="Bills G."/>
            <person name="Bluhm B."/>
            <person name="Cannon C."/>
            <person name="Castanera R."/>
            <person name="Culley D."/>
            <person name="Daum C."/>
            <person name="Ezra D."/>
            <person name="Gonzalez J."/>
            <person name="Henrissat B."/>
            <person name="Kuo A."/>
            <person name="Liang C."/>
            <person name="Lipzen A."/>
            <person name="Lutzoni F."/>
            <person name="Magnuson J."/>
            <person name="Mondo S."/>
            <person name="Nolan M."/>
            <person name="Ohm R."/>
            <person name="Pangilinan J."/>
            <person name="Park H.-J."/>
            <person name="Ramirez L."/>
            <person name="Alfaro M."/>
            <person name="Sun H."/>
            <person name="Tritt A."/>
            <person name="Yoshinaga Y."/>
            <person name="Zwiers L.-H."/>
            <person name="Turgeon B."/>
            <person name="Goodwin S."/>
            <person name="Spatafora J."/>
            <person name="Crous P."/>
            <person name="Grigoriev I."/>
        </authorList>
    </citation>
    <scope>NUCLEOTIDE SEQUENCE</scope>
    <source>
        <strain evidence="3">CBS 121167</strain>
    </source>
</reference>
<dbReference type="GeneID" id="54299728"/>
<organism evidence="3 4">
    <name type="scientific">Aplosporella prunicola CBS 121167</name>
    <dbReference type="NCBI Taxonomy" id="1176127"/>
    <lineage>
        <taxon>Eukaryota</taxon>
        <taxon>Fungi</taxon>
        <taxon>Dikarya</taxon>
        <taxon>Ascomycota</taxon>
        <taxon>Pezizomycotina</taxon>
        <taxon>Dothideomycetes</taxon>
        <taxon>Dothideomycetes incertae sedis</taxon>
        <taxon>Botryosphaeriales</taxon>
        <taxon>Aplosporellaceae</taxon>
        <taxon>Aplosporella</taxon>
    </lineage>
</organism>
<dbReference type="AlphaFoldDB" id="A0A6A6B964"/>
<dbReference type="OrthoDB" id="5381672at2759"/>
<evidence type="ECO:0000256" key="1">
    <source>
        <dbReference type="SAM" id="MobiDB-lite"/>
    </source>
</evidence>
<proteinExistence type="predicted"/>
<accession>A0A6A6B964</accession>